<evidence type="ECO:0000313" key="2">
    <source>
        <dbReference type="EMBL" id="OOE86436.1"/>
    </source>
</evidence>
<reference evidence="3" key="1">
    <citation type="submission" date="2017-01" db="EMBL/GenBank/DDBJ databases">
        <title>Draft genome of the species Salinivibrio sharmensis.</title>
        <authorList>
            <person name="Lopez-Hermoso C."/>
            <person name="De La Haba R."/>
            <person name="Sanchez-Porro C."/>
            <person name="Ventosa A."/>
        </authorList>
    </citation>
    <scope>NUCLEOTIDE SEQUENCE [LARGE SCALE GENOMIC DNA]</scope>
    <source>
        <strain evidence="3">CBH463</strain>
    </source>
</reference>
<keyword evidence="3" id="KW-1185">Reference proteome</keyword>
<feature type="domain" description="DUF4145" evidence="1">
    <location>
        <begin position="113"/>
        <end position="198"/>
    </location>
</feature>
<dbReference type="EMBL" id="MUFC01000015">
    <property type="protein sequence ID" value="OOE86436.1"/>
    <property type="molecule type" value="Genomic_DNA"/>
</dbReference>
<protein>
    <recommendedName>
        <fullName evidence="1">DUF4145 domain-containing protein</fullName>
    </recommendedName>
</protein>
<dbReference type="Pfam" id="PF13643">
    <property type="entry name" value="DUF4145"/>
    <property type="match status" value="1"/>
</dbReference>
<comment type="caution">
    <text evidence="2">The sequence shown here is derived from an EMBL/GenBank/DDBJ whole genome shotgun (WGS) entry which is preliminary data.</text>
</comment>
<evidence type="ECO:0000313" key="3">
    <source>
        <dbReference type="Proteomes" id="UP000188627"/>
    </source>
</evidence>
<sequence>MKHGILYQKNEIPSFKCPSCNEGDMQPEGEANCREMSEYSTGGDTRVLLSTDLICNNHICAEVGSLVMQGEFYWDPEGGNEMLFTPIYAYPAPNIFPLSEKYPYKIRQLLVHAFTLFWVDSDSCGNKVRAALEELLTQLGIEQYQAKKGVPILSDKGHPKPISLQSRLREYSKKGKIACKCASALEAIKWLGNEASHSSGGVFQNTVYQSLMVFGAVLEQIYLCNPLPADLDYSVDNLNFFYSPHIQDVRPKKET</sequence>
<dbReference type="InterPro" id="IPR025285">
    <property type="entry name" value="DUF4145"/>
</dbReference>
<accession>A0ABX3KBX5</accession>
<evidence type="ECO:0000259" key="1">
    <source>
        <dbReference type="Pfam" id="PF13643"/>
    </source>
</evidence>
<gene>
    <name evidence="2" type="ORF">BZG74_12580</name>
</gene>
<dbReference type="Proteomes" id="UP000188627">
    <property type="component" value="Unassembled WGS sequence"/>
</dbReference>
<organism evidence="2 3">
    <name type="scientific">Salinivibrio sharmensis</name>
    <dbReference type="NCBI Taxonomy" id="390883"/>
    <lineage>
        <taxon>Bacteria</taxon>
        <taxon>Pseudomonadati</taxon>
        <taxon>Pseudomonadota</taxon>
        <taxon>Gammaproteobacteria</taxon>
        <taxon>Vibrionales</taxon>
        <taxon>Vibrionaceae</taxon>
        <taxon>Salinivibrio</taxon>
    </lineage>
</organism>
<name>A0ABX3KBX5_9GAMM</name>
<proteinExistence type="predicted"/>
<dbReference type="RefSeq" id="WP_077772919.1">
    <property type="nucleotide sequence ID" value="NZ_MUFC01000015.1"/>
</dbReference>